<organism evidence="2 3">
    <name type="scientific">Acetivibrio thermocellus AD2</name>
    <dbReference type="NCBI Taxonomy" id="1138384"/>
    <lineage>
        <taxon>Bacteria</taxon>
        <taxon>Bacillati</taxon>
        <taxon>Bacillota</taxon>
        <taxon>Clostridia</taxon>
        <taxon>Eubacteriales</taxon>
        <taxon>Oscillospiraceae</taxon>
        <taxon>Acetivibrio</taxon>
    </lineage>
</organism>
<dbReference type="EMBL" id="PDBW01000001">
    <property type="protein sequence ID" value="PFH02054.1"/>
    <property type="molecule type" value="Genomic_DNA"/>
</dbReference>
<protein>
    <submittedName>
        <fullName evidence="2">Uncharacterized protein</fullName>
    </submittedName>
</protein>
<keyword evidence="1" id="KW-1133">Transmembrane helix</keyword>
<proteinExistence type="predicted"/>
<dbReference type="AlphaFoldDB" id="A0AB36TDN5"/>
<evidence type="ECO:0000256" key="1">
    <source>
        <dbReference type="SAM" id="Phobius"/>
    </source>
</evidence>
<name>A0AB36TDN5_ACETH</name>
<evidence type="ECO:0000313" key="3">
    <source>
        <dbReference type="Proteomes" id="UP000223596"/>
    </source>
</evidence>
<keyword evidence="1" id="KW-0812">Transmembrane</keyword>
<keyword evidence="1" id="KW-0472">Membrane</keyword>
<sequence>MKNEKKVVRILVSVCFLSIIALVIIYMNNPMLK</sequence>
<gene>
    <name evidence="2" type="ORF">M972_11816</name>
</gene>
<accession>A0AB36TDN5</accession>
<evidence type="ECO:0000313" key="2">
    <source>
        <dbReference type="EMBL" id="PFH02054.1"/>
    </source>
</evidence>
<reference evidence="2 3" key="1">
    <citation type="submission" date="2017-09" db="EMBL/GenBank/DDBJ databases">
        <title>Evaluation of Pacific Biosciences Sequencing Technology to Finishing C. thermocellum Genome Sequences.</title>
        <authorList>
            <person name="Brown S."/>
        </authorList>
    </citation>
    <scope>NUCLEOTIDE SEQUENCE [LARGE SCALE GENOMIC DNA]</scope>
    <source>
        <strain evidence="2 3">AD2</strain>
    </source>
</reference>
<dbReference type="Proteomes" id="UP000223596">
    <property type="component" value="Unassembled WGS sequence"/>
</dbReference>
<comment type="caution">
    <text evidence="2">The sequence shown here is derived from an EMBL/GenBank/DDBJ whole genome shotgun (WGS) entry which is preliminary data.</text>
</comment>
<feature type="transmembrane region" description="Helical" evidence="1">
    <location>
        <begin position="7"/>
        <end position="27"/>
    </location>
</feature>